<evidence type="ECO:0000256" key="5">
    <source>
        <dbReference type="ARBA" id="ARBA00022764"/>
    </source>
</evidence>
<evidence type="ECO:0000256" key="6">
    <source>
        <dbReference type="ARBA" id="ARBA00022801"/>
    </source>
</evidence>
<evidence type="ECO:0000313" key="12">
    <source>
        <dbReference type="Proteomes" id="UP000777265"/>
    </source>
</evidence>
<dbReference type="NCBIfam" id="TIGR02037">
    <property type="entry name" value="degP_htrA_DO"/>
    <property type="match status" value="1"/>
</dbReference>
<dbReference type="GO" id="GO:0006508">
    <property type="term" value="P:proteolysis"/>
    <property type="evidence" value="ECO:0007669"/>
    <property type="project" value="UniProtKB-KW"/>
</dbReference>
<feature type="active site" description="Charge relay system" evidence="8">
    <location>
        <position position="121"/>
    </location>
</feature>
<comment type="subcellular location">
    <subcellularLocation>
        <location evidence="1">Periplasm</location>
    </subcellularLocation>
</comment>
<reference evidence="11" key="1">
    <citation type="journal article" date="2020" name="Biotechnol. Biofuels">
        <title>New insights from the biogas microbiome by comprehensive genome-resolved metagenomics of nearly 1600 species originating from multiple anaerobic digesters.</title>
        <authorList>
            <person name="Campanaro S."/>
            <person name="Treu L."/>
            <person name="Rodriguez-R L.M."/>
            <person name="Kovalovszki A."/>
            <person name="Ziels R.M."/>
            <person name="Maus I."/>
            <person name="Zhu X."/>
            <person name="Kougias P.G."/>
            <person name="Basile A."/>
            <person name="Luo G."/>
            <person name="Schluter A."/>
            <person name="Konstantinidis K.T."/>
            <person name="Angelidaki I."/>
        </authorList>
    </citation>
    <scope>NUCLEOTIDE SEQUENCE</scope>
    <source>
        <strain evidence="11">AS06rmzACSIP_7</strain>
    </source>
</reference>
<keyword evidence="6" id="KW-0378">Hydrolase</keyword>
<dbReference type="GO" id="GO:0042597">
    <property type="term" value="C:periplasmic space"/>
    <property type="evidence" value="ECO:0007669"/>
    <property type="project" value="UniProtKB-SubCell"/>
</dbReference>
<evidence type="ECO:0000256" key="2">
    <source>
        <dbReference type="ARBA" id="ARBA00022670"/>
    </source>
</evidence>
<dbReference type="GO" id="GO:0004252">
    <property type="term" value="F:serine-type endopeptidase activity"/>
    <property type="evidence" value="ECO:0007669"/>
    <property type="project" value="InterPro"/>
</dbReference>
<feature type="domain" description="PDZ" evidence="10">
    <location>
        <begin position="378"/>
        <end position="470"/>
    </location>
</feature>
<name>A0A971S0H9_9BACT</name>
<keyword evidence="2" id="KW-0645">Protease</keyword>
<dbReference type="Pfam" id="PF13180">
    <property type="entry name" value="PDZ_2"/>
    <property type="match status" value="1"/>
</dbReference>
<comment type="caution">
    <text evidence="11">The sequence shown here is derived from an EMBL/GenBank/DDBJ whole genome shotgun (WGS) entry which is preliminary data.</text>
</comment>
<feature type="binding site" evidence="9">
    <location>
        <position position="121"/>
    </location>
    <ligand>
        <name>substrate</name>
    </ligand>
</feature>
<evidence type="ECO:0000256" key="8">
    <source>
        <dbReference type="PIRSR" id="PIRSR611782-1"/>
    </source>
</evidence>
<keyword evidence="5" id="KW-0574">Periplasm</keyword>
<reference evidence="11" key="2">
    <citation type="submission" date="2020-01" db="EMBL/GenBank/DDBJ databases">
        <authorList>
            <person name="Campanaro S."/>
        </authorList>
    </citation>
    <scope>NUCLEOTIDE SEQUENCE</scope>
    <source>
        <strain evidence="11">AS06rmzACSIP_7</strain>
    </source>
</reference>
<dbReference type="Pfam" id="PF17820">
    <property type="entry name" value="PDZ_6"/>
    <property type="match status" value="1"/>
</dbReference>
<feature type="active site" description="Charge relay system" evidence="8">
    <location>
        <position position="151"/>
    </location>
</feature>
<dbReference type="SUPFAM" id="SSF50494">
    <property type="entry name" value="Trypsin-like serine proteases"/>
    <property type="match status" value="1"/>
</dbReference>
<evidence type="ECO:0000313" key="11">
    <source>
        <dbReference type="EMBL" id="NLW34112.1"/>
    </source>
</evidence>
<protein>
    <submittedName>
        <fullName evidence="11">Do family serine endopeptidase</fullName>
    </submittedName>
</protein>
<keyword evidence="7" id="KW-0720">Serine protease</keyword>
<dbReference type="InterPro" id="IPR036034">
    <property type="entry name" value="PDZ_sf"/>
</dbReference>
<proteinExistence type="predicted"/>
<feature type="binding site" evidence="9">
    <location>
        <begin position="225"/>
        <end position="227"/>
    </location>
    <ligand>
        <name>substrate</name>
    </ligand>
</feature>
<evidence type="ECO:0000259" key="10">
    <source>
        <dbReference type="PROSITE" id="PS50106"/>
    </source>
</evidence>
<evidence type="ECO:0000256" key="1">
    <source>
        <dbReference type="ARBA" id="ARBA00004418"/>
    </source>
</evidence>
<gene>
    <name evidence="11" type="ORF">GXY80_01330</name>
</gene>
<dbReference type="InterPro" id="IPR001478">
    <property type="entry name" value="PDZ"/>
</dbReference>
<dbReference type="InterPro" id="IPR041489">
    <property type="entry name" value="PDZ_6"/>
</dbReference>
<dbReference type="AlphaFoldDB" id="A0A971S0H9"/>
<dbReference type="SUPFAM" id="SSF50156">
    <property type="entry name" value="PDZ domain-like"/>
    <property type="match status" value="2"/>
</dbReference>
<feature type="domain" description="PDZ" evidence="10">
    <location>
        <begin position="271"/>
        <end position="362"/>
    </location>
</feature>
<dbReference type="PRINTS" id="PR00834">
    <property type="entry name" value="PROTEASES2C"/>
</dbReference>
<dbReference type="PANTHER" id="PTHR43343:SF3">
    <property type="entry name" value="PROTEASE DO-LIKE 8, CHLOROPLASTIC"/>
    <property type="match status" value="1"/>
</dbReference>
<dbReference type="InterPro" id="IPR011782">
    <property type="entry name" value="Pept_S1C_Do"/>
</dbReference>
<evidence type="ECO:0000256" key="3">
    <source>
        <dbReference type="ARBA" id="ARBA00022729"/>
    </source>
</evidence>
<dbReference type="Proteomes" id="UP000777265">
    <property type="component" value="Unassembled WGS sequence"/>
</dbReference>
<evidence type="ECO:0000256" key="7">
    <source>
        <dbReference type="ARBA" id="ARBA00022825"/>
    </source>
</evidence>
<dbReference type="SMART" id="SM00228">
    <property type="entry name" value="PDZ"/>
    <property type="match status" value="2"/>
</dbReference>
<evidence type="ECO:0000256" key="4">
    <source>
        <dbReference type="ARBA" id="ARBA00022737"/>
    </source>
</evidence>
<dbReference type="InterPro" id="IPR001940">
    <property type="entry name" value="Peptidase_S1C"/>
</dbReference>
<keyword evidence="3" id="KW-0732">Signal</keyword>
<keyword evidence="4" id="KW-0677">Repeat</keyword>
<dbReference type="InterPro" id="IPR009003">
    <property type="entry name" value="Peptidase_S1_PA"/>
</dbReference>
<dbReference type="PANTHER" id="PTHR43343">
    <property type="entry name" value="PEPTIDASE S12"/>
    <property type="match status" value="1"/>
</dbReference>
<sequence>MLLGISARYRRHLIIVTAIMAALFFMPAGSAKGQAPERSKGPVDLSTAIIQVAKKNIPAVVHIEVTGQQEIVMPSLPFEDDPFFRYFFGLPKGPRKYRKELKGLGTGMIYDARGHILTNYHVVGGATRIDVVLSNGSKYGAKLVGSDPKTDLAVIRISTKERLPSVTFGDSDKVQVGEWVVAIGHPRGLDQTVTQGIISAKHRTGITDPSSYQDFLQTDAAINPGNSGGPLLNLRGEVIGVNTIIVSGSGGFEGIGLAIPGSIALHVAKLLIAHGKVERGWLGVSVQDPTPENAKALGVAARKGALIADIVKGGPADRAGLRKGDIVVSYQSKEISNGASLRNEAATTPVGSEARVTIIRGGKKQDLKIRIGAPKEAAKALAASVKERLGVEVRALTQKEAGRRGLGSAQGVLITWVEPKGPLGRVGFEAGDMILEVNGQAVSGPENFIELVALLKPKQQVTLLAVDHSSGSSGYVQAVVR</sequence>
<dbReference type="Pfam" id="PF13365">
    <property type="entry name" value="Trypsin_2"/>
    <property type="match status" value="1"/>
</dbReference>
<evidence type="ECO:0000256" key="9">
    <source>
        <dbReference type="PIRSR" id="PIRSR611782-2"/>
    </source>
</evidence>
<dbReference type="Gene3D" id="2.30.42.10">
    <property type="match status" value="2"/>
</dbReference>
<accession>A0A971S0H9</accession>
<dbReference type="EMBL" id="JAAYEE010000022">
    <property type="protein sequence ID" value="NLW34112.1"/>
    <property type="molecule type" value="Genomic_DNA"/>
</dbReference>
<dbReference type="InterPro" id="IPR051201">
    <property type="entry name" value="Chloro_Bact_Ser_Proteases"/>
</dbReference>
<dbReference type="Gene3D" id="2.40.10.120">
    <property type="match status" value="1"/>
</dbReference>
<dbReference type="CDD" id="cd10839">
    <property type="entry name" value="cpPDZ1_DegP-like"/>
    <property type="match status" value="1"/>
</dbReference>
<organism evidence="11 12">
    <name type="scientific">Syntrophorhabdus aromaticivorans</name>
    <dbReference type="NCBI Taxonomy" id="328301"/>
    <lineage>
        <taxon>Bacteria</taxon>
        <taxon>Pseudomonadati</taxon>
        <taxon>Thermodesulfobacteriota</taxon>
        <taxon>Syntrophorhabdia</taxon>
        <taxon>Syntrophorhabdales</taxon>
        <taxon>Syntrophorhabdaceae</taxon>
        <taxon>Syntrophorhabdus</taxon>
    </lineage>
</organism>
<feature type="active site" description="Charge relay system" evidence="8">
    <location>
        <position position="227"/>
    </location>
</feature>
<dbReference type="PROSITE" id="PS50106">
    <property type="entry name" value="PDZ"/>
    <property type="match status" value="2"/>
</dbReference>
<feature type="binding site" evidence="9">
    <location>
        <position position="151"/>
    </location>
    <ligand>
        <name>substrate</name>
    </ligand>
</feature>